<evidence type="ECO:0000256" key="1">
    <source>
        <dbReference type="SAM" id="MobiDB-lite"/>
    </source>
</evidence>
<name>A0ABT1CZR8_9PROT</name>
<dbReference type="RefSeq" id="WP_252951745.1">
    <property type="nucleotide sequence ID" value="NZ_JAFIRR010000016.1"/>
</dbReference>
<feature type="region of interest" description="Disordered" evidence="1">
    <location>
        <begin position="96"/>
        <end position="115"/>
    </location>
</feature>
<evidence type="ECO:0000313" key="3">
    <source>
        <dbReference type="Proteomes" id="UP001523392"/>
    </source>
</evidence>
<keyword evidence="3" id="KW-1185">Reference proteome</keyword>
<comment type="caution">
    <text evidence="2">The sequence shown here is derived from an EMBL/GenBank/DDBJ whole genome shotgun (WGS) entry which is preliminary data.</text>
</comment>
<gene>
    <name evidence="2" type="ORF">JYK14_02960</name>
</gene>
<reference evidence="2 3" key="1">
    <citation type="submission" date="2021-12" db="EMBL/GenBank/DDBJ databases">
        <title>Siccirubricoccus leaddurans sp. nov., a high concentration Zn2+ tolerance bacterium.</title>
        <authorList>
            <person name="Cao Y."/>
        </authorList>
    </citation>
    <scope>NUCLEOTIDE SEQUENCE [LARGE SCALE GENOMIC DNA]</scope>
    <source>
        <strain evidence="2 3">KC 17139</strain>
    </source>
</reference>
<proteinExistence type="predicted"/>
<organism evidence="2 3">
    <name type="scientific">Siccirubricoccus soli</name>
    <dbReference type="NCBI Taxonomy" id="2899147"/>
    <lineage>
        <taxon>Bacteria</taxon>
        <taxon>Pseudomonadati</taxon>
        <taxon>Pseudomonadota</taxon>
        <taxon>Alphaproteobacteria</taxon>
        <taxon>Acetobacterales</taxon>
        <taxon>Roseomonadaceae</taxon>
        <taxon>Siccirubricoccus</taxon>
    </lineage>
</organism>
<dbReference type="EMBL" id="JAFIRR010000016">
    <property type="protein sequence ID" value="MCO6415137.1"/>
    <property type="molecule type" value="Genomic_DNA"/>
</dbReference>
<accession>A0ABT1CZR8</accession>
<evidence type="ECO:0000313" key="2">
    <source>
        <dbReference type="EMBL" id="MCO6415137.1"/>
    </source>
</evidence>
<sequence length="115" mass="12622">MTEIGPYSRPAALRAIDGRRREARLMAAVRRDLTAHVGGAPSATQRLLIDRCAQLSLHLALMDSELAAGKALGEAAGRQYLAWTNSLSRALRQLGLKEAPRPSKTLQQHIAERRQ</sequence>
<protein>
    <submittedName>
        <fullName evidence="2">Uncharacterized protein</fullName>
    </submittedName>
</protein>
<dbReference type="Proteomes" id="UP001523392">
    <property type="component" value="Unassembled WGS sequence"/>
</dbReference>